<reference evidence="1 2" key="1">
    <citation type="submission" date="2014-08" db="EMBL/GenBank/DDBJ databases">
        <title>Comparative genomics of the Paenibacillus odorifer group.</title>
        <authorList>
            <person name="den Bakker H.C."/>
            <person name="Tsai Y.-C."/>
            <person name="Martin N."/>
            <person name="Korlach J."/>
            <person name="Wiedmann M."/>
        </authorList>
    </citation>
    <scope>NUCLEOTIDE SEQUENCE [LARGE SCALE GENOMIC DNA]</scope>
    <source>
        <strain evidence="1 2">DSM 15220</strain>
    </source>
</reference>
<accession>A0A089M8G1</accession>
<sequence>MLTATAAPSNKDSAAVFDVECQAMEIESSTNILSGLGAEGGSKVEKVNLIQPIWLPNHH</sequence>
<gene>
    <name evidence="1" type="ORF">PGRAT_22360</name>
</gene>
<name>A0A089M8G1_9BACL</name>
<evidence type="ECO:0000313" key="1">
    <source>
        <dbReference type="EMBL" id="AIQ70086.1"/>
    </source>
</evidence>
<dbReference type="Proteomes" id="UP000029500">
    <property type="component" value="Chromosome"/>
</dbReference>
<dbReference type="EMBL" id="CP009287">
    <property type="protein sequence ID" value="AIQ70086.1"/>
    <property type="molecule type" value="Genomic_DNA"/>
</dbReference>
<keyword evidence="2" id="KW-1185">Reference proteome</keyword>
<organism evidence="1 2">
    <name type="scientific">Paenibacillus graminis</name>
    <dbReference type="NCBI Taxonomy" id="189425"/>
    <lineage>
        <taxon>Bacteria</taxon>
        <taxon>Bacillati</taxon>
        <taxon>Bacillota</taxon>
        <taxon>Bacilli</taxon>
        <taxon>Bacillales</taxon>
        <taxon>Paenibacillaceae</taxon>
        <taxon>Paenibacillus</taxon>
    </lineage>
</organism>
<dbReference type="AlphaFoldDB" id="A0A089M8G1"/>
<dbReference type="HOGENOM" id="CLU_2956202_0_0_9"/>
<protein>
    <submittedName>
        <fullName evidence="1">Uncharacterized protein</fullName>
    </submittedName>
</protein>
<proteinExistence type="predicted"/>
<evidence type="ECO:0000313" key="2">
    <source>
        <dbReference type="Proteomes" id="UP000029500"/>
    </source>
</evidence>
<dbReference type="KEGG" id="pgm:PGRAT_22360"/>